<dbReference type="Proteomes" id="UP000184501">
    <property type="component" value="Unassembled WGS sequence"/>
</dbReference>
<dbReference type="InterPro" id="IPR011576">
    <property type="entry name" value="Pyridox_Oxase_N"/>
</dbReference>
<dbReference type="Gene3D" id="2.30.110.10">
    <property type="entry name" value="Electron Transport, Fmn-binding Protein, Chain A"/>
    <property type="match status" value="1"/>
</dbReference>
<dbReference type="EMBL" id="FQVN01000001">
    <property type="protein sequence ID" value="SHE73650.1"/>
    <property type="molecule type" value="Genomic_DNA"/>
</dbReference>
<evidence type="ECO:0000313" key="3">
    <source>
        <dbReference type="EMBL" id="SHE73650.1"/>
    </source>
</evidence>
<proteinExistence type="predicted"/>
<name>A0A1M4VXM8_STRHI</name>
<keyword evidence="4" id="KW-1185">Reference proteome</keyword>
<dbReference type="AlphaFoldDB" id="A0A1M4VXM8"/>
<evidence type="ECO:0000313" key="4">
    <source>
        <dbReference type="Proteomes" id="UP000184501"/>
    </source>
</evidence>
<dbReference type="InterPro" id="IPR012349">
    <property type="entry name" value="Split_barrel_FMN-bd"/>
</dbReference>
<keyword evidence="1" id="KW-0560">Oxidoreductase</keyword>
<feature type="domain" description="Pyridoxamine 5'-phosphate oxidase N-terminal" evidence="2">
    <location>
        <begin position="6"/>
        <end position="143"/>
    </location>
</feature>
<dbReference type="GO" id="GO:0070967">
    <property type="term" value="F:coenzyme F420 binding"/>
    <property type="evidence" value="ECO:0007669"/>
    <property type="project" value="TreeGrafter"/>
</dbReference>
<dbReference type="Pfam" id="PF01243">
    <property type="entry name" value="PNPOx_N"/>
    <property type="match status" value="1"/>
</dbReference>
<dbReference type="SUPFAM" id="SSF50475">
    <property type="entry name" value="FMN-binding split barrel"/>
    <property type="match status" value="1"/>
</dbReference>
<dbReference type="InterPro" id="IPR052019">
    <property type="entry name" value="F420H2_bilvrd_red/Heme_oxyg"/>
</dbReference>
<dbReference type="InterPro" id="IPR019967">
    <property type="entry name" value="F420-dep_enz_PPOX_Rv0121"/>
</dbReference>
<dbReference type="STRING" id="2017.SAMN05444320_101926"/>
<accession>A0A1M4VXM8</accession>
<dbReference type="PANTHER" id="PTHR35176:SF2">
    <property type="entry name" value="F420H(2)-DEPENDENT REDUCTASE RV1155"/>
    <property type="match status" value="1"/>
</dbReference>
<protein>
    <submittedName>
        <fullName evidence="3">PPOX class probable F420-dependent enzyme, Rv0121 family</fullName>
    </submittedName>
</protein>
<dbReference type="PANTHER" id="PTHR35176">
    <property type="entry name" value="HEME OXYGENASE HI_0854-RELATED"/>
    <property type="match status" value="1"/>
</dbReference>
<sequence length="147" mass="16280">MDPALARARFATARVARLATVGADGAPHLVPVVFAVAENDTDNAGDTGDDVWTAIDAKPKDSPHPRRLRNIAQNNMVSLLVDHYEEDWSQLWWVRADGEAEIVSGWPEAEDALLLLCAKYPQYQDNPPPGPVVRIHVHHWLGWSATE</sequence>
<dbReference type="NCBIfam" id="TIGR03668">
    <property type="entry name" value="Rv0121_F420"/>
    <property type="match status" value="1"/>
</dbReference>
<evidence type="ECO:0000259" key="2">
    <source>
        <dbReference type="Pfam" id="PF01243"/>
    </source>
</evidence>
<gene>
    <name evidence="3" type="ORF">SAMN05444320_101926</name>
</gene>
<dbReference type="GO" id="GO:0016627">
    <property type="term" value="F:oxidoreductase activity, acting on the CH-CH group of donors"/>
    <property type="evidence" value="ECO:0007669"/>
    <property type="project" value="TreeGrafter"/>
</dbReference>
<dbReference type="GO" id="GO:0005829">
    <property type="term" value="C:cytosol"/>
    <property type="evidence" value="ECO:0007669"/>
    <property type="project" value="TreeGrafter"/>
</dbReference>
<reference evidence="3 4" key="1">
    <citation type="submission" date="2016-11" db="EMBL/GenBank/DDBJ databases">
        <authorList>
            <person name="Jaros S."/>
            <person name="Januszkiewicz K."/>
            <person name="Wedrychowicz H."/>
        </authorList>
    </citation>
    <scope>NUCLEOTIDE SEQUENCE [LARGE SCALE GENOMIC DNA]</scope>
    <source>
        <strain evidence="3 4">DSM 44523</strain>
    </source>
</reference>
<evidence type="ECO:0000256" key="1">
    <source>
        <dbReference type="ARBA" id="ARBA00023002"/>
    </source>
</evidence>
<organism evidence="3 4">
    <name type="scientific">Streptoalloteichus hindustanus</name>
    <dbReference type="NCBI Taxonomy" id="2017"/>
    <lineage>
        <taxon>Bacteria</taxon>
        <taxon>Bacillati</taxon>
        <taxon>Actinomycetota</taxon>
        <taxon>Actinomycetes</taxon>
        <taxon>Pseudonocardiales</taxon>
        <taxon>Pseudonocardiaceae</taxon>
        <taxon>Streptoalloteichus</taxon>
    </lineage>
</organism>